<dbReference type="InterPro" id="IPR010173">
    <property type="entry name" value="CRISPR-assoc_Csm5"/>
</dbReference>
<dbReference type="AlphaFoldDB" id="A0A644VRP2"/>
<dbReference type="Pfam" id="PF03787">
    <property type="entry name" value="RAMPs"/>
    <property type="match status" value="1"/>
</dbReference>
<reference evidence="8" key="1">
    <citation type="submission" date="2019-08" db="EMBL/GenBank/DDBJ databases">
        <authorList>
            <person name="Kucharzyk K."/>
            <person name="Murdoch R.W."/>
            <person name="Higgins S."/>
            <person name="Loffler F."/>
        </authorList>
    </citation>
    <scope>NUCLEOTIDE SEQUENCE</scope>
</reference>
<dbReference type="InterPro" id="IPR005537">
    <property type="entry name" value="RAMP_III_fam"/>
</dbReference>
<sequence length="371" mass="42310">MSEIKIEVLSPVHIGSGNILQNNTDFVTTDNGVDYFIRVVDDRKVLELIGIEHMNDWLLSIERKENTKEFIKRFAPNSKVADYSKRRLTDYSQGINPNDTLKEHIHNGMGLPYIPGSSIKGSIRTAILASLSAKINNKESIIKTGKTDYFGNLLLTASKIEKELFGKDPNSDIFRFIHVGDAYFEKDSEIALRVVSINIRKGDDLHDNSKPQLIEAINNGVSSTFEMKIAKDYYDWVKNKFRDMGNFPIQISSLSNLFMLINAHTEKLVVSELEYWKEINKTGAEEYIDNIEGILNSIRSCEKGRECVLRIGHASGWRFITGAWTEELTNFKEVVIPASRPRNNNYIEYDFPKSRRIDEDSDVLGFVKLSL</sequence>
<protein>
    <recommendedName>
        <fullName evidence="3">CRISPR system Cms protein Csm5</fullName>
    </recommendedName>
    <alternativeName>
        <fullName evidence="6">CRISPR type III A-associated protein Csm5</fullName>
    </alternativeName>
</protein>
<evidence type="ECO:0000256" key="5">
    <source>
        <dbReference type="ARBA" id="ARBA00023118"/>
    </source>
</evidence>
<feature type="domain" description="CRISPR type III-associated protein" evidence="7">
    <location>
        <begin position="5"/>
        <end position="265"/>
    </location>
</feature>
<dbReference type="GO" id="GO:0051607">
    <property type="term" value="P:defense response to virus"/>
    <property type="evidence" value="ECO:0007669"/>
    <property type="project" value="UniProtKB-KW"/>
</dbReference>
<accession>A0A644VRP2</accession>
<keyword evidence="4" id="KW-0694">RNA-binding</keyword>
<dbReference type="EMBL" id="VSSQ01000406">
    <property type="protein sequence ID" value="MPL93860.1"/>
    <property type="molecule type" value="Genomic_DNA"/>
</dbReference>
<evidence type="ECO:0000256" key="3">
    <source>
        <dbReference type="ARBA" id="ARBA00016113"/>
    </source>
</evidence>
<name>A0A644VRP2_9ZZZZ</name>
<evidence type="ECO:0000256" key="4">
    <source>
        <dbReference type="ARBA" id="ARBA00022884"/>
    </source>
</evidence>
<evidence type="ECO:0000259" key="7">
    <source>
        <dbReference type="Pfam" id="PF03787"/>
    </source>
</evidence>
<dbReference type="NCBIfam" id="TIGR01899">
    <property type="entry name" value="cas_TM1807_csm5"/>
    <property type="match status" value="1"/>
</dbReference>
<proteinExistence type="inferred from homology"/>
<comment type="caution">
    <text evidence="8">The sequence shown here is derived from an EMBL/GenBank/DDBJ whole genome shotgun (WGS) entry which is preliminary data.</text>
</comment>
<organism evidence="8">
    <name type="scientific">bioreactor metagenome</name>
    <dbReference type="NCBI Taxonomy" id="1076179"/>
    <lineage>
        <taxon>unclassified sequences</taxon>
        <taxon>metagenomes</taxon>
        <taxon>ecological metagenomes</taxon>
    </lineage>
</organism>
<keyword evidence="5" id="KW-0051">Antiviral defense</keyword>
<evidence type="ECO:0000256" key="6">
    <source>
        <dbReference type="ARBA" id="ARBA00031720"/>
    </source>
</evidence>
<evidence type="ECO:0000256" key="1">
    <source>
        <dbReference type="ARBA" id="ARBA00003088"/>
    </source>
</evidence>
<evidence type="ECO:0000256" key="2">
    <source>
        <dbReference type="ARBA" id="ARBA00006680"/>
    </source>
</evidence>
<dbReference type="PANTHER" id="PTHR38007:SF1">
    <property type="entry name" value="CRISPR SYSTEM CMS PROTEIN CSM5"/>
    <property type="match status" value="1"/>
</dbReference>
<dbReference type="PANTHER" id="PTHR38007">
    <property type="entry name" value="CRISPR SYSTEM CMS PROTEIN CSM5"/>
    <property type="match status" value="1"/>
</dbReference>
<comment type="function">
    <text evidence="1">This subunit might be involved in maturation of a crRNA intermediate to its mature form.</text>
</comment>
<comment type="similarity">
    <text evidence="2">Belongs to the CRISPR-associated Csm5 family.</text>
</comment>
<gene>
    <name evidence="8" type="ORF">SDC9_40008</name>
</gene>
<dbReference type="GO" id="GO:0003723">
    <property type="term" value="F:RNA binding"/>
    <property type="evidence" value="ECO:0007669"/>
    <property type="project" value="UniProtKB-KW"/>
</dbReference>
<evidence type="ECO:0000313" key="8">
    <source>
        <dbReference type="EMBL" id="MPL93860.1"/>
    </source>
</evidence>